<dbReference type="InterPro" id="IPR009091">
    <property type="entry name" value="RCC1/BLIP-II"/>
</dbReference>
<dbReference type="CDD" id="cd18186">
    <property type="entry name" value="BTB_POZ_ZBTB_KLHL-like"/>
    <property type="match status" value="1"/>
</dbReference>
<feature type="compositionally biased region" description="Basic and acidic residues" evidence="3">
    <location>
        <begin position="1521"/>
        <end position="1534"/>
    </location>
</feature>
<dbReference type="SUPFAM" id="SSF50985">
    <property type="entry name" value="RCC1/BLIP-II"/>
    <property type="match status" value="1"/>
</dbReference>
<dbReference type="Gene3D" id="2.130.10.30">
    <property type="entry name" value="Regulator of chromosome condensation 1/beta-lactamase-inhibitor protein II"/>
    <property type="match status" value="1"/>
</dbReference>
<dbReference type="SMART" id="SM00225">
    <property type="entry name" value="BTB"/>
    <property type="match status" value="2"/>
</dbReference>
<reference evidence="5 6" key="1">
    <citation type="journal article" date="2018" name="BMC Genomics">
        <title>Comparative genome analyses reveal sequence features reflecting distinct modes of host-adaptation between dicot and monocot powdery mildew.</title>
        <authorList>
            <person name="Wu Y."/>
            <person name="Ma X."/>
            <person name="Pan Z."/>
            <person name="Kale S.D."/>
            <person name="Song Y."/>
            <person name="King H."/>
            <person name="Zhang Q."/>
            <person name="Presley C."/>
            <person name="Deng X."/>
            <person name="Wei C.I."/>
            <person name="Xiao S."/>
        </authorList>
    </citation>
    <scope>NUCLEOTIDE SEQUENCE [LARGE SCALE GENOMIC DNA]</scope>
    <source>
        <strain evidence="5">UCSC1</strain>
    </source>
</reference>
<dbReference type="InterPro" id="IPR011333">
    <property type="entry name" value="SKP1/BTB/POZ_sf"/>
</dbReference>
<feature type="region of interest" description="Disordered" evidence="3">
    <location>
        <begin position="1494"/>
        <end position="1534"/>
    </location>
</feature>
<dbReference type="PANTHER" id="PTHR22872:SF2">
    <property type="entry name" value="INHIBITOR OF BRUTON TYROSINE KINASE"/>
    <property type="match status" value="1"/>
</dbReference>
<dbReference type="InterPro" id="IPR002110">
    <property type="entry name" value="Ankyrin_rpt"/>
</dbReference>
<feature type="domain" description="BTB" evidence="4">
    <location>
        <begin position="906"/>
        <end position="978"/>
    </location>
</feature>
<dbReference type="InterPro" id="IPR036770">
    <property type="entry name" value="Ankyrin_rpt-contain_sf"/>
</dbReference>
<evidence type="ECO:0000256" key="3">
    <source>
        <dbReference type="SAM" id="MobiDB-lite"/>
    </source>
</evidence>
<evidence type="ECO:0000256" key="1">
    <source>
        <dbReference type="ARBA" id="ARBA00022737"/>
    </source>
</evidence>
<gene>
    <name evidence="5" type="ORF">GcC1_134003</name>
</gene>
<dbReference type="Pfam" id="PF12796">
    <property type="entry name" value="Ank_2"/>
    <property type="match status" value="1"/>
</dbReference>
<dbReference type="InterPro" id="IPR051625">
    <property type="entry name" value="Signaling_Regulatory_Domain"/>
</dbReference>
<sequence length="1534" mass="172683">MSHLLWECYYNEELDKFKRLLSNGINDVHQHHSVKGGNSNNHGSIFVSTKPFKDIPNQRKISARNEISSRGKESLLLISRADINSQDYAGLTILHRAVSSTAKNMNGFAIALVDHPAIDLHVKDNENGWTALHRALYFGNATVARAIIQKEVHLTNGRFGGFSHKIPSSLIKARDNEGYSAFDLFNATISNQPLNNKSVVVSSDDETDDESTDEILIPHSTSDKEIEHSIDGDEVLAWGSNRNFGLGFRDQDDRQHPEKIVLKRPDHLLFRFYREYKQSLCDKDERFKNEDVPTRVSDLPTLIKNRPIIIMDVVLSKLHSAILTTDPESNLYMCGFGPGGRLGTGDQDTRFSYVPVNGGALAGMKVTKIALGQSHTLAILDDGSIISWGSNIYCQLGYYLPRSSSDNEELISSIPRAICGPLKREYIKGVAASACHSVAYTSNSLYTWGRNQGQLGLAESESRGLEHQSEPRKVATSLLKVPISSVAAIDNATIVLLSNHTVFVLSHYGHKTIKFPSFEDSYPYNFKGSSFRNYCGPESNHISSITAGGNTIGAITTKGDLFTFNVRTNSSNILTDTISPGKLRNPLSLPERVWSLRKGNWDGIKSAAITEHDCIIVCTRAGIVWRRFKQAKAHDSYKSDATKNRKKFKFERISGLAKIAAVRSNVYGVYVAIQKIDKDTETGIQVEDQNIWADFKPLMIFNGSKTSKSEQESGVKSTLVIHNSCLPSFLTDLSNISQVEFGVNKYLLHQHPDESLNIDVGTSTSKTNIPVHSFILRRSPVLSKALRDFRRSQEKIVNDNFIVEKSTSSGDFSRILVTFKEMSFIALLNLVVYMYTDTLFDSQDFNHNSRNMSLRYRDFQDEVIKTASYLGLDDMKTSIRLLSVPKKRLSVDMYFATLDPFFFEDCDTELELKDSEVMMAHSAVLCRRCPFFEGLFNGRAAGQWLQHRRHDASRPVRINLKHIQGDVFRIVLCHIYSDTGIELFNDINSADIDEFSYLVLDVLAVADELMLNRLSQICQKIISDFINNRNICNLLNIIAPCSVSVFKDFALKYICQNLESILENHFLDELEDNLLLELDEVIRRNQLNCLPFAKSGMADSALLNKYPCLVEEIMEERIRRTRNSAFLARMRDDRQEIILTKASCCNLGVVHSNDSSDQDLLTYNYETLQGALSTSTLPNHSIKDKITCANEKSTFSLEDSRPSIPISSFDISSSEKKNSVIAVPDTTYNESISVKKDCKNQIFRLVPSSEASDESQVNKKKCWSSFASTSSKLNLQEIMAQAKSNRPSTSLKNPKSQKPTEELKMKLSPCKVSQKKRKEKHHQKVSNKLQASLVSEGDQKNSPWQTPVRDSQISLKKITSESPSGSTKVHNFHSPPSSNTGHVISCRNSSMKRIYNEVKPQFPTLIQKSQAESRDENPHLKQNIVSVDKAEAPLQSAMIDIIGQQIREQEIIKEAIAKRSLREIQEEQAFQEWWDQESNRVQIEEAARANSVINLQNKEKNKYRTGPGMVKARSSKKGRKEKPGRNKIMDGINR</sequence>
<comment type="caution">
    <text evidence="5">The sequence shown here is derived from an EMBL/GenBank/DDBJ whole genome shotgun (WGS) entry which is preliminary data.</text>
</comment>
<feature type="repeat" description="RCC1" evidence="2">
    <location>
        <begin position="443"/>
        <end position="499"/>
    </location>
</feature>
<dbReference type="OrthoDB" id="1893551at2759"/>
<dbReference type="PANTHER" id="PTHR22872">
    <property type="entry name" value="BTK-BINDING PROTEIN-RELATED"/>
    <property type="match status" value="1"/>
</dbReference>
<dbReference type="Pfam" id="PF00651">
    <property type="entry name" value="BTB"/>
    <property type="match status" value="1"/>
</dbReference>
<evidence type="ECO:0000313" key="6">
    <source>
        <dbReference type="Proteomes" id="UP000285405"/>
    </source>
</evidence>
<keyword evidence="1" id="KW-0677">Repeat</keyword>
<feature type="compositionally biased region" description="Polar residues" evidence="3">
    <location>
        <begin position="1282"/>
        <end position="1297"/>
    </location>
</feature>
<feature type="compositionally biased region" description="Polar residues" evidence="3">
    <location>
        <begin position="1360"/>
        <end position="1382"/>
    </location>
</feature>
<dbReference type="PROSITE" id="PS50012">
    <property type="entry name" value="RCC1_3"/>
    <property type="match status" value="3"/>
</dbReference>
<name>A0A420I363_9PEZI</name>
<protein>
    <submittedName>
        <fullName evidence="5">BTB/POZ domain-containing protein 1</fullName>
    </submittedName>
</protein>
<dbReference type="InterPro" id="IPR000408">
    <property type="entry name" value="Reg_chr_condens"/>
</dbReference>
<feature type="region of interest" description="Disordered" evidence="3">
    <location>
        <begin position="1281"/>
        <end position="1305"/>
    </location>
</feature>
<dbReference type="PROSITE" id="PS50097">
    <property type="entry name" value="BTB"/>
    <property type="match status" value="1"/>
</dbReference>
<dbReference type="SUPFAM" id="SSF54695">
    <property type="entry name" value="POZ domain"/>
    <property type="match status" value="1"/>
</dbReference>
<feature type="region of interest" description="Disordered" evidence="3">
    <location>
        <begin position="1333"/>
        <end position="1382"/>
    </location>
</feature>
<feature type="compositionally biased region" description="Polar residues" evidence="3">
    <location>
        <begin position="1340"/>
        <end position="1354"/>
    </location>
</feature>
<dbReference type="SUPFAM" id="SSF48403">
    <property type="entry name" value="Ankyrin repeat"/>
    <property type="match status" value="1"/>
</dbReference>
<organism evidence="5 6">
    <name type="scientific">Golovinomyces cichoracearum</name>
    <dbReference type="NCBI Taxonomy" id="62708"/>
    <lineage>
        <taxon>Eukaryota</taxon>
        <taxon>Fungi</taxon>
        <taxon>Dikarya</taxon>
        <taxon>Ascomycota</taxon>
        <taxon>Pezizomycotina</taxon>
        <taxon>Leotiomycetes</taxon>
        <taxon>Erysiphales</taxon>
        <taxon>Erysiphaceae</taxon>
        <taxon>Golovinomyces</taxon>
    </lineage>
</organism>
<dbReference type="Gene3D" id="1.25.40.20">
    <property type="entry name" value="Ankyrin repeat-containing domain"/>
    <property type="match status" value="1"/>
</dbReference>
<evidence type="ECO:0000256" key="2">
    <source>
        <dbReference type="PROSITE-ProRule" id="PRU00235"/>
    </source>
</evidence>
<dbReference type="SMART" id="SM00248">
    <property type="entry name" value="ANK"/>
    <property type="match status" value="2"/>
</dbReference>
<proteinExistence type="predicted"/>
<feature type="repeat" description="RCC1" evidence="2">
    <location>
        <begin position="383"/>
        <end position="443"/>
    </location>
</feature>
<evidence type="ECO:0000313" key="5">
    <source>
        <dbReference type="EMBL" id="RKF64138.1"/>
    </source>
</evidence>
<dbReference type="Gene3D" id="3.30.710.10">
    <property type="entry name" value="Potassium Channel Kv1.1, Chain A"/>
    <property type="match status" value="2"/>
</dbReference>
<dbReference type="Pfam" id="PF13540">
    <property type="entry name" value="RCC1_2"/>
    <property type="match status" value="1"/>
</dbReference>
<accession>A0A420I363</accession>
<dbReference type="Proteomes" id="UP000285405">
    <property type="component" value="Unassembled WGS sequence"/>
</dbReference>
<feature type="repeat" description="RCC1" evidence="2">
    <location>
        <begin position="329"/>
        <end position="382"/>
    </location>
</feature>
<evidence type="ECO:0000259" key="4">
    <source>
        <dbReference type="PROSITE" id="PS50097"/>
    </source>
</evidence>
<dbReference type="InterPro" id="IPR000210">
    <property type="entry name" value="BTB/POZ_dom"/>
</dbReference>
<dbReference type="EMBL" id="MCBR01013431">
    <property type="protein sequence ID" value="RKF64138.1"/>
    <property type="molecule type" value="Genomic_DNA"/>
</dbReference>